<feature type="compositionally biased region" description="Polar residues" evidence="1">
    <location>
        <begin position="67"/>
        <end position="82"/>
    </location>
</feature>
<name>A0A4C1T1Z3_EUMVA</name>
<accession>A0A4C1T1Z3</accession>
<proteinExistence type="predicted"/>
<evidence type="ECO:0000313" key="2">
    <source>
        <dbReference type="EMBL" id="GBP08442.1"/>
    </source>
</evidence>
<comment type="caution">
    <text evidence="2">The sequence shown here is derived from an EMBL/GenBank/DDBJ whole genome shotgun (WGS) entry which is preliminary data.</text>
</comment>
<dbReference type="AlphaFoldDB" id="A0A4C1T1Z3"/>
<dbReference type="EMBL" id="BGZK01000031">
    <property type="protein sequence ID" value="GBP08442.1"/>
    <property type="molecule type" value="Genomic_DNA"/>
</dbReference>
<evidence type="ECO:0000256" key="1">
    <source>
        <dbReference type="SAM" id="MobiDB-lite"/>
    </source>
</evidence>
<protein>
    <submittedName>
        <fullName evidence="2">Uncharacterized protein</fullName>
    </submittedName>
</protein>
<organism evidence="2 3">
    <name type="scientific">Eumeta variegata</name>
    <name type="common">Bagworm moth</name>
    <name type="synonym">Eumeta japonica</name>
    <dbReference type="NCBI Taxonomy" id="151549"/>
    <lineage>
        <taxon>Eukaryota</taxon>
        <taxon>Metazoa</taxon>
        <taxon>Ecdysozoa</taxon>
        <taxon>Arthropoda</taxon>
        <taxon>Hexapoda</taxon>
        <taxon>Insecta</taxon>
        <taxon>Pterygota</taxon>
        <taxon>Neoptera</taxon>
        <taxon>Endopterygota</taxon>
        <taxon>Lepidoptera</taxon>
        <taxon>Glossata</taxon>
        <taxon>Ditrysia</taxon>
        <taxon>Tineoidea</taxon>
        <taxon>Psychidae</taxon>
        <taxon>Oiketicinae</taxon>
        <taxon>Eumeta</taxon>
    </lineage>
</organism>
<feature type="region of interest" description="Disordered" evidence="1">
    <location>
        <begin position="49"/>
        <end position="82"/>
    </location>
</feature>
<gene>
    <name evidence="2" type="ORF">EVAR_77142_1</name>
</gene>
<evidence type="ECO:0000313" key="3">
    <source>
        <dbReference type="Proteomes" id="UP000299102"/>
    </source>
</evidence>
<reference evidence="2 3" key="1">
    <citation type="journal article" date="2019" name="Commun. Biol.">
        <title>The bagworm genome reveals a unique fibroin gene that provides high tensile strength.</title>
        <authorList>
            <person name="Kono N."/>
            <person name="Nakamura H."/>
            <person name="Ohtoshi R."/>
            <person name="Tomita M."/>
            <person name="Numata K."/>
            <person name="Arakawa K."/>
        </authorList>
    </citation>
    <scope>NUCLEOTIDE SEQUENCE [LARGE SCALE GENOMIC DNA]</scope>
</reference>
<keyword evidence="3" id="KW-1185">Reference proteome</keyword>
<dbReference type="Proteomes" id="UP000299102">
    <property type="component" value="Unassembled WGS sequence"/>
</dbReference>
<sequence>MSPPYRVALSIRLKLYVSNALAASATPSLAAPDPHQASVEEGARLELIMEPESTSVRDDPSSHPWAESSSCMSLQSCRTSRV</sequence>